<dbReference type="Pfam" id="PF01464">
    <property type="entry name" value="SLT"/>
    <property type="match status" value="1"/>
</dbReference>
<dbReference type="AlphaFoldDB" id="F9S7H6"/>
<feature type="compositionally biased region" description="Basic and acidic residues" evidence="1">
    <location>
        <begin position="171"/>
        <end position="184"/>
    </location>
</feature>
<gene>
    <name evidence="3" type="ORF">VII00023_22854</name>
</gene>
<dbReference type="SUPFAM" id="SSF53955">
    <property type="entry name" value="Lysozyme-like"/>
    <property type="match status" value="1"/>
</dbReference>
<evidence type="ECO:0000259" key="2">
    <source>
        <dbReference type="Pfam" id="PF01464"/>
    </source>
</evidence>
<dbReference type="InterPro" id="IPR023346">
    <property type="entry name" value="Lysozyme-like_dom_sf"/>
</dbReference>
<evidence type="ECO:0000313" key="3">
    <source>
        <dbReference type="EMBL" id="EGU31272.1"/>
    </source>
</evidence>
<evidence type="ECO:0000256" key="1">
    <source>
        <dbReference type="SAM" id="MobiDB-lite"/>
    </source>
</evidence>
<comment type="caution">
    <text evidence="3">The sequence shown here is derived from an EMBL/GenBank/DDBJ whole genome shotgun (WGS) entry which is preliminary data.</text>
</comment>
<dbReference type="CDD" id="cd16892">
    <property type="entry name" value="LT_VirB1-like"/>
    <property type="match status" value="1"/>
</dbReference>
<name>F9S7H6_9VIBR</name>
<dbReference type="Gene3D" id="1.10.530.10">
    <property type="match status" value="1"/>
</dbReference>
<accession>F9S7H6</accession>
<sequence length="194" mass="21812">MFLEPAILLSLASECQTYVDTDVIQQLISIESSGNPYAIAVKGVPIVKQPDTLDEAIQSARQLDKLGFNFSVGLMQINHTNFDKTNLTIETAFDYCKNINAGSQIFNECHDRAKVKFSNKTKDEILNHAASCYYSGNFDYGFTKEGKNNVSYVDKFRGIKSKSKNTIKPKKQPENLSDKPRNTESWDVFGDFSN</sequence>
<dbReference type="OrthoDB" id="8565485at2"/>
<reference evidence="3 4" key="1">
    <citation type="journal article" date="2012" name="Int. J. Syst. Evol. Microbiol.">
        <title>Vibrio caribbeanicus sp. nov., isolated from the marine sponge Scleritoderma cyanea.</title>
        <authorList>
            <person name="Hoffmann M."/>
            <person name="Monday S.R."/>
            <person name="Allard M.W."/>
            <person name="Strain E.A."/>
            <person name="Whittaker P."/>
            <person name="Naum M."/>
            <person name="McCarthy P.J."/>
            <person name="Lopez J.V."/>
            <person name="Fischer M."/>
            <person name="Brown E.W."/>
        </authorList>
    </citation>
    <scope>NUCLEOTIDE SEQUENCE [LARGE SCALE GENOMIC DNA]</scope>
    <source>
        <strain evidence="3 4">ATCC 700023</strain>
    </source>
</reference>
<proteinExistence type="predicted"/>
<dbReference type="RefSeq" id="WP_006714434.1">
    <property type="nucleotide sequence ID" value="NZ_AFWF01000294.1"/>
</dbReference>
<evidence type="ECO:0000313" key="4">
    <source>
        <dbReference type="Proteomes" id="UP000004605"/>
    </source>
</evidence>
<feature type="domain" description="Transglycosylase SLT" evidence="2">
    <location>
        <begin position="13"/>
        <end position="115"/>
    </location>
</feature>
<dbReference type="EMBL" id="AFWF01000294">
    <property type="protein sequence ID" value="EGU31272.1"/>
    <property type="molecule type" value="Genomic_DNA"/>
</dbReference>
<protein>
    <submittedName>
        <fullName evidence="3">Conjugal transfer protein TraB</fullName>
    </submittedName>
</protein>
<keyword evidence="4" id="KW-1185">Reference proteome</keyword>
<dbReference type="InterPro" id="IPR008258">
    <property type="entry name" value="Transglycosylase_SLT_dom_1"/>
</dbReference>
<feature type="region of interest" description="Disordered" evidence="1">
    <location>
        <begin position="163"/>
        <end position="194"/>
    </location>
</feature>
<organism evidence="3 4">
    <name type="scientific">Vibrio ichthyoenteri ATCC 700023</name>
    <dbReference type="NCBI Taxonomy" id="870968"/>
    <lineage>
        <taxon>Bacteria</taxon>
        <taxon>Pseudomonadati</taxon>
        <taxon>Pseudomonadota</taxon>
        <taxon>Gammaproteobacteria</taxon>
        <taxon>Vibrionales</taxon>
        <taxon>Vibrionaceae</taxon>
        <taxon>Vibrio</taxon>
    </lineage>
</organism>
<dbReference type="Proteomes" id="UP000004605">
    <property type="component" value="Unassembled WGS sequence"/>
</dbReference>